<dbReference type="Proteomes" id="UP000029986">
    <property type="component" value="Chromosome"/>
</dbReference>
<dbReference type="NCBIfam" id="TIGR02473">
    <property type="entry name" value="flagell_FliJ"/>
    <property type="match status" value="1"/>
</dbReference>
<keyword evidence="4" id="KW-0813">Transport</keyword>
<dbReference type="GO" id="GO:0006935">
    <property type="term" value="P:chemotaxis"/>
    <property type="evidence" value="ECO:0007669"/>
    <property type="project" value="UniProtKB-KW"/>
</dbReference>
<proteinExistence type="inferred from homology"/>
<dbReference type="OrthoDB" id="6506192at2"/>
<dbReference type="GeneID" id="56893963"/>
<evidence type="ECO:0000256" key="1">
    <source>
        <dbReference type="ARBA" id="ARBA00004413"/>
    </source>
</evidence>
<keyword evidence="11" id="KW-0966">Cell projection</keyword>
<dbReference type="InterPro" id="IPR053716">
    <property type="entry name" value="Flag_assembly_chemotaxis_eff"/>
</dbReference>
<keyword evidence="7" id="KW-1005">Bacterial flagellum biogenesis</keyword>
<dbReference type="AlphaFoldDB" id="A0A097QWV9"/>
<dbReference type="HOGENOM" id="CLU_144116_0_0_6"/>
<evidence type="ECO:0000256" key="5">
    <source>
        <dbReference type="ARBA" id="ARBA00022475"/>
    </source>
</evidence>
<dbReference type="GO" id="GO:0044781">
    <property type="term" value="P:bacterial-type flagellum organization"/>
    <property type="evidence" value="ECO:0007669"/>
    <property type="project" value="UniProtKB-KW"/>
</dbReference>
<gene>
    <name evidence="11" type="ORF">AT03_00215</name>
</gene>
<sequence length="145" mass="16789">MSKMISTLEQLRQLRNRAVQDISGKLSSQKQLCQRYERNIAALTELSAGVPQLQGSSALLMNNQSGYKKNIQRVIEWQRQEQALADIQAKQLQADLVHEARREKSVELVLEQRRDFVARERERQAQKVTDAISTQCWLRRQAATR</sequence>
<evidence type="ECO:0000256" key="9">
    <source>
        <dbReference type="ARBA" id="ARBA00023136"/>
    </source>
</evidence>
<dbReference type="RefSeq" id="WP_025799682.1">
    <property type="nucleotide sequence ID" value="NZ_CP009706.1"/>
</dbReference>
<evidence type="ECO:0000313" key="11">
    <source>
        <dbReference type="EMBL" id="AIU70979.1"/>
    </source>
</evidence>
<comment type="similarity">
    <text evidence="2">Belongs to the FliJ family.</text>
</comment>
<keyword evidence="10" id="KW-1006">Bacterial flagellum protein export</keyword>
<dbReference type="GO" id="GO:0015031">
    <property type="term" value="P:protein transport"/>
    <property type="evidence" value="ECO:0007669"/>
    <property type="project" value="UniProtKB-KW"/>
</dbReference>
<keyword evidence="9" id="KW-0472">Membrane</keyword>
<dbReference type="EMBL" id="CP009706">
    <property type="protein sequence ID" value="AIU70979.1"/>
    <property type="molecule type" value="Genomic_DNA"/>
</dbReference>
<evidence type="ECO:0000313" key="12">
    <source>
        <dbReference type="Proteomes" id="UP000029986"/>
    </source>
</evidence>
<protein>
    <recommendedName>
        <fullName evidence="3">Flagellar FliJ protein</fullName>
    </recommendedName>
</protein>
<evidence type="ECO:0000256" key="8">
    <source>
        <dbReference type="ARBA" id="ARBA00022927"/>
    </source>
</evidence>
<dbReference type="eggNOG" id="ENOG5032SP0">
    <property type="taxonomic scope" value="Bacteria"/>
</dbReference>
<organism evidence="11 12">
    <name type="scientific">Hafnia alvei FB1</name>
    <dbReference type="NCBI Taxonomy" id="1453496"/>
    <lineage>
        <taxon>Bacteria</taxon>
        <taxon>Pseudomonadati</taxon>
        <taxon>Pseudomonadota</taxon>
        <taxon>Gammaproteobacteria</taxon>
        <taxon>Enterobacterales</taxon>
        <taxon>Hafniaceae</taxon>
        <taxon>Hafnia</taxon>
    </lineage>
</organism>
<reference evidence="11 12" key="1">
    <citation type="journal article" date="2014" name="Gut Pathog.">
        <title>Gene clusters of Hafnia alvei strain FB1 important in survival and pathogenesis: a draft genome perspective.</title>
        <authorList>
            <person name="Tan J.Y."/>
            <person name="Yin W.F."/>
            <person name="Chan K.G."/>
        </authorList>
    </citation>
    <scope>NUCLEOTIDE SEQUENCE [LARGE SCALE GENOMIC DNA]</scope>
    <source>
        <strain evidence="11 12">FB1</strain>
    </source>
</reference>
<evidence type="ECO:0000256" key="3">
    <source>
        <dbReference type="ARBA" id="ARBA00020392"/>
    </source>
</evidence>
<dbReference type="KEGG" id="hav:AT03_00215"/>
<accession>A0A097QWV9</accession>
<dbReference type="Pfam" id="PF02050">
    <property type="entry name" value="FliJ"/>
    <property type="match status" value="1"/>
</dbReference>
<keyword evidence="11" id="KW-0969">Cilium</keyword>
<evidence type="ECO:0000256" key="6">
    <source>
        <dbReference type="ARBA" id="ARBA00022500"/>
    </source>
</evidence>
<dbReference type="GO" id="GO:0009288">
    <property type="term" value="C:bacterial-type flagellum"/>
    <property type="evidence" value="ECO:0007669"/>
    <property type="project" value="InterPro"/>
</dbReference>
<evidence type="ECO:0000256" key="2">
    <source>
        <dbReference type="ARBA" id="ARBA00010004"/>
    </source>
</evidence>
<evidence type="ECO:0000256" key="4">
    <source>
        <dbReference type="ARBA" id="ARBA00022448"/>
    </source>
</evidence>
<dbReference type="Gene3D" id="1.10.287.1700">
    <property type="match status" value="1"/>
</dbReference>
<evidence type="ECO:0000256" key="10">
    <source>
        <dbReference type="ARBA" id="ARBA00023225"/>
    </source>
</evidence>
<dbReference type="PATRIC" id="fig|1453496.5.peg.48"/>
<comment type="subcellular location">
    <subcellularLocation>
        <location evidence="1">Cell membrane</location>
        <topology evidence="1">Peripheral membrane protein</topology>
        <orientation evidence="1">Cytoplasmic side</orientation>
    </subcellularLocation>
</comment>
<keyword evidence="8" id="KW-0653">Protein transport</keyword>
<keyword evidence="5" id="KW-1003">Cell membrane</keyword>
<name>A0A097QWV9_HAFAL</name>
<dbReference type="GO" id="GO:0071973">
    <property type="term" value="P:bacterial-type flagellum-dependent cell motility"/>
    <property type="evidence" value="ECO:0007669"/>
    <property type="project" value="InterPro"/>
</dbReference>
<keyword evidence="6" id="KW-0145">Chemotaxis</keyword>
<dbReference type="InterPro" id="IPR012823">
    <property type="entry name" value="Flagell_FliJ"/>
</dbReference>
<keyword evidence="12" id="KW-1185">Reference proteome</keyword>
<evidence type="ECO:0000256" key="7">
    <source>
        <dbReference type="ARBA" id="ARBA00022795"/>
    </source>
</evidence>
<dbReference type="GO" id="GO:0005886">
    <property type="term" value="C:plasma membrane"/>
    <property type="evidence" value="ECO:0007669"/>
    <property type="project" value="UniProtKB-SubCell"/>
</dbReference>
<keyword evidence="11" id="KW-0282">Flagellum</keyword>